<name>A0ABQ8QUJ6_9AGAR</name>
<dbReference type="Gene3D" id="1.10.150.720">
    <property type="entry name" value="Haloacid dehalogenase-like hydrolase"/>
    <property type="match status" value="1"/>
</dbReference>
<keyword evidence="2" id="KW-1185">Reference proteome</keyword>
<dbReference type="SFLD" id="SFLDS00003">
    <property type="entry name" value="Haloacid_Dehalogenase"/>
    <property type="match status" value="1"/>
</dbReference>
<dbReference type="EMBL" id="MU790504">
    <property type="protein sequence ID" value="KAJ4002151.1"/>
    <property type="molecule type" value="Genomic_DNA"/>
</dbReference>
<comment type="caution">
    <text evidence="1">The sequence shown here is derived from an EMBL/GenBank/DDBJ whole genome shotgun (WGS) entry which is preliminary data.</text>
</comment>
<dbReference type="InterPro" id="IPR006439">
    <property type="entry name" value="HAD-SF_hydro_IA"/>
</dbReference>
<evidence type="ECO:0000313" key="1">
    <source>
        <dbReference type="EMBL" id="KAJ4002151.1"/>
    </source>
</evidence>
<dbReference type="InterPro" id="IPR036412">
    <property type="entry name" value="HAD-like_sf"/>
</dbReference>
<dbReference type="InterPro" id="IPR023214">
    <property type="entry name" value="HAD_sf"/>
</dbReference>
<dbReference type="SFLD" id="SFLDG01129">
    <property type="entry name" value="C1.5:_HAD__Beta-PGM__Phosphata"/>
    <property type="match status" value="1"/>
</dbReference>
<protein>
    <submittedName>
        <fullName evidence="1">HAD-like domain-containing protein</fullName>
    </submittedName>
</protein>
<dbReference type="SUPFAM" id="SSF56784">
    <property type="entry name" value="HAD-like"/>
    <property type="match status" value="1"/>
</dbReference>
<evidence type="ECO:0000313" key="2">
    <source>
        <dbReference type="Proteomes" id="UP001163828"/>
    </source>
</evidence>
<dbReference type="InterPro" id="IPR051828">
    <property type="entry name" value="HAD-like_hydrolase_domain"/>
</dbReference>
<sequence length="248" mass="28075">MSIRLVTFDVLHTLITPRSPIHLQYAKVFEPYLGQLDPNSIKSSFKTALKTLQIEKPAYEQGSQSWWANVIKRTALAAGANPQVLDASLGDIVPKLMKRFSSKEGYREFEDALPTLRALHERQIYTAVISNSDSRIRSVLTDLKLPDYMIPIVLSEEEGIEKPTQEIFLRTLDRVNNMRGERIRPEQCIHVGDELDADYHGAMKAGMRALLLRRIGPDGQQAHIDVGEDLNGVEVIQGLDEIFQVIRR</sequence>
<dbReference type="Proteomes" id="UP001163828">
    <property type="component" value="Unassembled WGS sequence"/>
</dbReference>
<reference evidence="1" key="1">
    <citation type="submission" date="2022-08" db="EMBL/GenBank/DDBJ databases">
        <authorList>
            <consortium name="DOE Joint Genome Institute"/>
            <person name="Min B."/>
            <person name="Riley R."/>
            <person name="Sierra-Patev S."/>
            <person name="Naranjo-Ortiz M."/>
            <person name="Looney B."/>
            <person name="Konkel Z."/>
            <person name="Slot J.C."/>
            <person name="Sakamoto Y."/>
            <person name="Steenwyk J.L."/>
            <person name="Rokas A."/>
            <person name="Carro J."/>
            <person name="Camarero S."/>
            <person name="Ferreira P."/>
            <person name="Molpeceres G."/>
            <person name="Ruiz-Duenas F.J."/>
            <person name="Serrano A."/>
            <person name="Henrissat B."/>
            <person name="Drula E."/>
            <person name="Hughes K.W."/>
            <person name="Mata J.L."/>
            <person name="Ishikawa N.K."/>
            <person name="Vargas-Isla R."/>
            <person name="Ushijima S."/>
            <person name="Smith C.A."/>
            <person name="Ahrendt S."/>
            <person name="Andreopoulos W."/>
            <person name="He G."/>
            <person name="Labutti K."/>
            <person name="Lipzen A."/>
            <person name="Ng V."/>
            <person name="Sandor L."/>
            <person name="Barry K."/>
            <person name="Martinez A.T."/>
            <person name="Xiao Y."/>
            <person name="Gibbons J.G."/>
            <person name="Terashima K."/>
            <person name="Hibbett D.S."/>
            <person name="Grigoriev I.V."/>
        </authorList>
    </citation>
    <scope>NUCLEOTIDE SEQUENCE</scope>
    <source>
        <strain evidence="1">TFB10827</strain>
    </source>
</reference>
<dbReference type="InterPro" id="IPR044924">
    <property type="entry name" value="HAD-SF_hydro_IA_REG-2-like_cap"/>
</dbReference>
<dbReference type="NCBIfam" id="TIGR01549">
    <property type="entry name" value="HAD-SF-IA-v1"/>
    <property type="match status" value="1"/>
</dbReference>
<gene>
    <name evidence="1" type="ORF">F5050DRAFT_1559567</name>
</gene>
<accession>A0ABQ8QUJ6</accession>
<proteinExistence type="predicted"/>
<dbReference type="Pfam" id="PF00702">
    <property type="entry name" value="Hydrolase"/>
    <property type="match status" value="1"/>
</dbReference>
<dbReference type="Gene3D" id="3.40.50.1000">
    <property type="entry name" value="HAD superfamily/HAD-like"/>
    <property type="match status" value="1"/>
</dbReference>
<dbReference type="PANTHER" id="PTHR46191:SF2">
    <property type="entry name" value="HALOACID DEHALOGENASE-LIKE HYDROLASE DOMAIN-CONTAINING PROTEIN 3"/>
    <property type="match status" value="1"/>
</dbReference>
<dbReference type="PANTHER" id="PTHR46191">
    <property type="match status" value="1"/>
</dbReference>
<organism evidence="1 2">
    <name type="scientific">Lentinula boryana</name>
    <dbReference type="NCBI Taxonomy" id="40481"/>
    <lineage>
        <taxon>Eukaryota</taxon>
        <taxon>Fungi</taxon>
        <taxon>Dikarya</taxon>
        <taxon>Basidiomycota</taxon>
        <taxon>Agaricomycotina</taxon>
        <taxon>Agaricomycetes</taxon>
        <taxon>Agaricomycetidae</taxon>
        <taxon>Agaricales</taxon>
        <taxon>Marasmiineae</taxon>
        <taxon>Omphalotaceae</taxon>
        <taxon>Lentinula</taxon>
    </lineage>
</organism>